<dbReference type="SUPFAM" id="SSF57924">
    <property type="entry name" value="Inhibitor of apoptosis (IAP) repeat"/>
    <property type="match status" value="1"/>
</dbReference>
<evidence type="ECO:0000313" key="10">
    <source>
        <dbReference type="Proteomes" id="UP001634394"/>
    </source>
</evidence>
<dbReference type="PROSITE" id="PS50089">
    <property type="entry name" value="ZF_RING_2"/>
    <property type="match status" value="1"/>
</dbReference>
<dbReference type="InterPro" id="IPR050784">
    <property type="entry name" value="IAP"/>
</dbReference>
<dbReference type="FunFam" id="3.30.40.10:FF:000184">
    <property type="entry name" value="Baculoviral IAP repeat containing 2"/>
    <property type="match status" value="1"/>
</dbReference>
<dbReference type="Pfam" id="PF00653">
    <property type="entry name" value="BIR"/>
    <property type="match status" value="1"/>
</dbReference>
<feature type="domain" description="RING-type" evidence="8">
    <location>
        <begin position="377"/>
        <end position="412"/>
    </location>
</feature>
<proteinExistence type="inferred from homology"/>
<accession>A0ABD3UFG3</accession>
<dbReference type="PANTHER" id="PTHR10044">
    <property type="entry name" value="INHIBITOR OF APOPTOSIS"/>
    <property type="match status" value="1"/>
</dbReference>
<evidence type="ECO:0000259" key="8">
    <source>
        <dbReference type="PROSITE" id="PS50089"/>
    </source>
</evidence>
<dbReference type="GO" id="GO:0008270">
    <property type="term" value="F:zinc ion binding"/>
    <property type="evidence" value="ECO:0007669"/>
    <property type="project" value="UniProtKB-KW"/>
</dbReference>
<dbReference type="Proteomes" id="UP001634394">
    <property type="component" value="Unassembled WGS sequence"/>
</dbReference>
<name>A0ABD3UFG3_SINWO</name>
<evidence type="ECO:0000256" key="2">
    <source>
        <dbReference type="ARBA" id="ARBA00022703"/>
    </source>
</evidence>
<evidence type="ECO:0000256" key="3">
    <source>
        <dbReference type="ARBA" id="ARBA00022723"/>
    </source>
</evidence>
<keyword evidence="4 6" id="KW-0863">Zinc-finger</keyword>
<feature type="compositionally biased region" description="Polar residues" evidence="7">
    <location>
        <begin position="1"/>
        <end position="17"/>
    </location>
</feature>
<evidence type="ECO:0000256" key="1">
    <source>
        <dbReference type="ARBA" id="ARBA00006672"/>
    </source>
</evidence>
<comment type="caution">
    <text evidence="9">The sequence shown here is derived from an EMBL/GenBank/DDBJ whole genome shotgun (WGS) entry which is preliminary data.</text>
</comment>
<dbReference type="CDD" id="cd16510">
    <property type="entry name" value="RING-HC_IAPs"/>
    <property type="match status" value="1"/>
</dbReference>
<sequence>TQPQQPTDDAENTQYRNPGNFVRIKPAKHVEDPRVNPMPQMMSERPKHPEYAPLSSRVNSYSGWPAHLDQTPQQMAEAGLFYAGFDDYTCCFQCGGSLIRWEPGDNPWIEHTRWYPQCAYVLCKRGQTFVAAVLKKQNELLAAQNAERNNTTTTTTSRSSPAVSTTGTQPAQVPATQSGRSGYFQNPKENEIANILIHEIGYQQEKVWEAILEVKRSRGQHNIAIEHVIELLIADEERREGAGRQNEDATVEELIQAFGKLTIHDCNQTPSVTRRTQNNFMNSVAGNRSSRQQSSEQTNSASEISPSIPQSQQTTSGPRSIAVEVPSSSAAFSNQEGSHSNKSSASNTPSLELTSLPAFDAESLREEYTRLLDQNICKICMDRNIELVFLPCGHLVCCAVCGQTLRFCPICRAKIHASVKTYLS</sequence>
<feature type="region of interest" description="Disordered" evidence="7">
    <location>
        <begin position="1"/>
        <end position="50"/>
    </location>
</feature>
<dbReference type="Gene3D" id="1.10.8.10">
    <property type="entry name" value="DNA helicase RuvA subunit, C-terminal domain"/>
    <property type="match status" value="1"/>
</dbReference>
<dbReference type="Gene3D" id="1.10.1170.10">
    <property type="entry name" value="Inhibitor Of Apoptosis Protein (2mihbC-IAP-1), Chain A"/>
    <property type="match status" value="1"/>
</dbReference>
<reference evidence="9 10" key="1">
    <citation type="submission" date="2024-11" db="EMBL/GenBank/DDBJ databases">
        <title>Chromosome-level genome assembly of the freshwater bivalve Anodonta woodiana.</title>
        <authorList>
            <person name="Chen X."/>
        </authorList>
    </citation>
    <scope>NUCLEOTIDE SEQUENCE [LARGE SCALE GENOMIC DNA]</scope>
    <source>
        <strain evidence="9">MN2024</strain>
        <tissue evidence="9">Gills</tissue>
    </source>
</reference>
<dbReference type="GO" id="GO:0006915">
    <property type="term" value="P:apoptotic process"/>
    <property type="evidence" value="ECO:0007669"/>
    <property type="project" value="UniProtKB-KW"/>
</dbReference>
<feature type="region of interest" description="Disordered" evidence="7">
    <location>
        <begin position="145"/>
        <end position="184"/>
    </location>
</feature>
<evidence type="ECO:0000256" key="4">
    <source>
        <dbReference type="ARBA" id="ARBA00022771"/>
    </source>
</evidence>
<dbReference type="CDD" id="cd00022">
    <property type="entry name" value="BIR"/>
    <property type="match status" value="1"/>
</dbReference>
<dbReference type="Pfam" id="PF13920">
    <property type="entry name" value="zf-C3HC4_3"/>
    <property type="match status" value="1"/>
</dbReference>
<dbReference type="FunFam" id="1.10.1170.10:FF:000002">
    <property type="entry name" value="Baculoviral IAP repeat containing 7"/>
    <property type="match status" value="1"/>
</dbReference>
<dbReference type="EMBL" id="JBJQND010000016">
    <property type="protein sequence ID" value="KAL3847313.1"/>
    <property type="molecule type" value="Genomic_DNA"/>
</dbReference>
<dbReference type="SMART" id="SM00184">
    <property type="entry name" value="RING"/>
    <property type="match status" value="1"/>
</dbReference>
<dbReference type="PROSITE" id="PS50143">
    <property type="entry name" value="BIR_REPEAT_2"/>
    <property type="match status" value="1"/>
</dbReference>
<dbReference type="InterPro" id="IPR011029">
    <property type="entry name" value="DEATH-like_dom_sf"/>
</dbReference>
<gene>
    <name evidence="9" type="ORF">ACJMK2_018228</name>
</gene>
<comment type="similarity">
    <text evidence="1">Belongs to the IAP family.</text>
</comment>
<evidence type="ECO:0000313" key="9">
    <source>
        <dbReference type="EMBL" id="KAL3847313.1"/>
    </source>
</evidence>
<dbReference type="SMART" id="SM00238">
    <property type="entry name" value="BIR"/>
    <property type="match status" value="1"/>
</dbReference>
<dbReference type="PANTHER" id="PTHR10044:SF139">
    <property type="entry name" value="DEATH-ASSOCIATED INHIBITOR OF APOPTOSIS 2"/>
    <property type="match status" value="1"/>
</dbReference>
<feature type="compositionally biased region" description="Low complexity" evidence="7">
    <location>
        <begin position="151"/>
        <end position="166"/>
    </location>
</feature>
<feature type="compositionally biased region" description="Low complexity" evidence="7">
    <location>
        <begin position="304"/>
        <end position="316"/>
    </location>
</feature>
<feature type="region of interest" description="Disordered" evidence="7">
    <location>
        <begin position="284"/>
        <end position="349"/>
    </location>
</feature>
<dbReference type="InterPro" id="IPR001370">
    <property type="entry name" value="BIR_rpt"/>
</dbReference>
<dbReference type="PROSITE" id="PS01282">
    <property type="entry name" value="BIR_REPEAT_1"/>
    <property type="match status" value="1"/>
</dbReference>
<keyword evidence="10" id="KW-1185">Reference proteome</keyword>
<dbReference type="AlphaFoldDB" id="A0ABD3UFG3"/>
<dbReference type="Gene3D" id="1.10.533.10">
    <property type="entry name" value="Death Domain, Fas"/>
    <property type="match status" value="1"/>
</dbReference>
<evidence type="ECO:0000256" key="6">
    <source>
        <dbReference type="PROSITE-ProRule" id="PRU00175"/>
    </source>
</evidence>
<keyword evidence="3" id="KW-0479">Metal-binding</keyword>
<dbReference type="InterPro" id="IPR001841">
    <property type="entry name" value="Znf_RING"/>
</dbReference>
<protein>
    <recommendedName>
        <fullName evidence="8">RING-type domain-containing protein</fullName>
    </recommendedName>
</protein>
<keyword evidence="5" id="KW-0862">Zinc</keyword>
<evidence type="ECO:0000256" key="7">
    <source>
        <dbReference type="SAM" id="MobiDB-lite"/>
    </source>
</evidence>
<feature type="compositionally biased region" description="Polar residues" evidence="7">
    <location>
        <begin position="284"/>
        <end position="303"/>
    </location>
</feature>
<feature type="compositionally biased region" description="Polar residues" evidence="7">
    <location>
        <begin position="167"/>
        <end position="184"/>
    </location>
</feature>
<feature type="non-terminal residue" evidence="9">
    <location>
        <position position="1"/>
    </location>
</feature>
<organism evidence="9 10">
    <name type="scientific">Sinanodonta woodiana</name>
    <name type="common">Chinese pond mussel</name>
    <name type="synonym">Anodonta woodiana</name>
    <dbReference type="NCBI Taxonomy" id="1069815"/>
    <lineage>
        <taxon>Eukaryota</taxon>
        <taxon>Metazoa</taxon>
        <taxon>Spiralia</taxon>
        <taxon>Lophotrochozoa</taxon>
        <taxon>Mollusca</taxon>
        <taxon>Bivalvia</taxon>
        <taxon>Autobranchia</taxon>
        <taxon>Heteroconchia</taxon>
        <taxon>Palaeoheterodonta</taxon>
        <taxon>Unionida</taxon>
        <taxon>Unionoidea</taxon>
        <taxon>Unionidae</taxon>
        <taxon>Unioninae</taxon>
        <taxon>Sinanodonta</taxon>
    </lineage>
</organism>
<keyword evidence="2" id="KW-0053">Apoptosis</keyword>
<feature type="compositionally biased region" description="Polar residues" evidence="7">
    <location>
        <begin position="326"/>
        <end position="349"/>
    </location>
</feature>
<evidence type="ECO:0000256" key="5">
    <source>
        <dbReference type="ARBA" id="ARBA00022833"/>
    </source>
</evidence>